<reference evidence="2 3" key="1">
    <citation type="submission" date="2015-11" db="EMBL/GenBank/DDBJ databases">
        <authorList>
            <person name="Zhang Y."/>
            <person name="Guo Z."/>
        </authorList>
    </citation>
    <scope>NUCLEOTIDE SEQUENCE [LARGE SCALE GENOMIC DNA]</scope>
    <source>
        <strain evidence="2 3">ChDC F174</strain>
        <plasmid evidence="3">Plasmid unnamed1</plasmid>
    </source>
</reference>
<feature type="signal peptide" evidence="1">
    <location>
        <begin position="1"/>
        <end position="18"/>
    </location>
</feature>
<dbReference type="EMBL" id="CP013332">
    <property type="protein sequence ID" value="ALQ41199.1"/>
    <property type="molecule type" value="Genomic_DNA"/>
</dbReference>
<keyword evidence="1" id="KW-0732">Signal</keyword>
<dbReference type="RefSeq" id="WP_029493986.1">
    <property type="nucleotide sequence ID" value="NZ_ATKF01000110.1"/>
</dbReference>
<dbReference type="SUPFAM" id="SSF103515">
    <property type="entry name" value="Autotransporter"/>
    <property type="match status" value="1"/>
</dbReference>
<evidence type="ECO:0000256" key="1">
    <source>
        <dbReference type="SAM" id="SignalP"/>
    </source>
</evidence>
<geneLocation type="plasmid" evidence="2">
    <name>unnamed1</name>
</geneLocation>
<dbReference type="Gene3D" id="2.40.128.130">
    <property type="entry name" value="Autotransporter beta-domain"/>
    <property type="match status" value="1"/>
</dbReference>
<keyword evidence="2" id="KW-0614">Plasmid</keyword>
<evidence type="ECO:0008006" key="4">
    <source>
        <dbReference type="Google" id="ProtNLM"/>
    </source>
</evidence>
<organism evidence="2">
    <name type="scientific">Fusobacterium hwasookii ChDC F174</name>
    <dbReference type="NCBI Taxonomy" id="1307442"/>
    <lineage>
        <taxon>Bacteria</taxon>
        <taxon>Fusobacteriati</taxon>
        <taxon>Fusobacteriota</taxon>
        <taxon>Fusobacteriia</taxon>
        <taxon>Fusobacteriales</taxon>
        <taxon>Fusobacteriaceae</taxon>
        <taxon>Fusobacterium</taxon>
    </lineage>
</organism>
<accession>A0A0S2ZR83</accession>
<dbReference type="KEGG" id="fhw:RN87_11600"/>
<dbReference type="InterPro" id="IPR036709">
    <property type="entry name" value="Autotransporte_beta_dom_sf"/>
</dbReference>
<evidence type="ECO:0000313" key="3">
    <source>
        <dbReference type="Proteomes" id="UP000063275"/>
    </source>
</evidence>
<feature type="chain" id="PRO_5006608807" description="Autotransporter domain-containing protein" evidence="1">
    <location>
        <begin position="19"/>
        <end position="322"/>
    </location>
</feature>
<evidence type="ECO:0000313" key="2">
    <source>
        <dbReference type="EMBL" id="ALQ41199.1"/>
    </source>
</evidence>
<sequence>MKKLLFIGSLLLSNLTFADIDLSQSYSGYILAGYSGIGASTNYIRYSTNKKIEDLNFLDYKYSYINSLNKQLVDTLENDNKEIEKIVIVNYTKFKFEKYDPNIFSILLGISNSHDNKSRAGFKLNFGNGKLNDFKERDYSGQFFYNLKYTASEFNFIGFLGKNEIKKDEIKEKGFYYGIYGKYKQNILDKYIGYFDYLEPSFFIDTTIQRYNTENNKDSKKSKINNSSVNSTLGLEGNKDFVIDNANIKASVKTGYNREFLEKKKYKFINKKDDSKDNIIGELGITITYNDFIGFNTSYQIKKSLNTSDYIDKVEIGVKFKF</sequence>
<dbReference type="AlphaFoldDB" id="A0A0S2ZR83"/>
<dbReference type="OrthoDB" id="89921at2"/>
<gene>
    <name evidence="2" type="ORF">RN87_11600</name>
</gene>
<name>A0A0S2ZR83_9FUSO</name>
<dbReference type="Proteomes" id="UP000063275">
    <property type="component" value="Plasmid unnamed1"/>
</dbReference>
<protein>
    <recommendedName>
        <fullName evidence="4">Autotransporter domain-containing protein</fullName>
    </recommendedName>
</protein>
<proteinExistence type="predicted"/>